<proteinExistence type="predicted"/>
<keyword evidence="2" id="KW-1185">Reference proteome</keyword>
<accession>A0A167GX59</accession>
<sequence>MTVPAAPVVPPNVTTGPWYFWCGIQPPGGGVVQPVLGWRESEPNALNPNPPFPKVWAMNLWVGPGVYDHYLASSGIWVDEGAQIVSTVTWENASSEWVQTASVLSGAAAGQQVSMTTLESWLNTGDNSNVFAPCVAELYGTNADQYWHFNFAFTNVIFRAATSVGVQSVCASKADYSNNQGGVALAGFKMLDPQTCYWESITLMPPGVSDSPNNQ</sequence>
<evidence type="ECO:0000313" key="1">
    <source>
        <dbReference type="EMBL" id="KZO91002.1"/>
    </source>
</evidence>
<dbReference type="EMBL" id="KV417330">
    <property type="protein sequence ID" value="KZO91002.1"/>
    <property type="molecule type" value="Genomic_DNA"/>
</dbReference>
<dbReference type="Proteomes" id="UP000076738">
    <property type="component" value="Unassembled WGS sequence"/>
</dbReference>
<dbReference type="AlphaFoldDB" id="A0A167GX59"/>
<name>A0A167GX59_CALVF</name>
<organism evidence="1 2">
    <name type="scientific">Calocera viscosa (strain TUFC12733)</name>
    <dbReference type="NCBI Taxonomy" id="1330018"/>
    <lineage>
        <taxon>Eukaryota</taxon>
        <taxon>Fungi</taxon>
        <taxon>Dikarya</taxon>
        <taxon>Basidiomycota</taxon>
        <taxon>Agaricomycotina</taxon>
        <taxon>Dacrymycetes</taxon>
        <taxon>Dacrymycetales</taxon>
        <taxon>Dacrymycetaceae</taxon>
        <taxon>Calocera</taxon>
    </lineage>
</organism>
<evidence type="ECO:0000313" key="2">
    <source>
        <dbReference type="Proteomes" id="UP000076738"/>
    </source>
</evidence>
<gene>
    <name evidence="1" type="ORF">CALVIDRAFT_489707</name>
</gene>
<evidence type="ECO:0008006" key="3">
    <source>
        <dbReference type="Google" id="ProtNLM"/>
    </source>
</evidence>
<reference evidence="1 2" key="1">
    <citation type="journal article" date="2016" name="Mol. Biol. Evol.">
        <title>Comparative Genomics of Early-Diverging Mushroom-Forming Fungi Provides Insights into the Origins of Lignocellulose Decay Capabilities.</title>
        <authorList>
            <person name="Nagy L.G."/>
            <person name="Riley R."/>
            <person name="Tritt A."/>
            <person name="Adam C."/>
            <person name="Daum C."/>
            <person name="Floudas D."/>
            <person name="Sun H."/>
            <person name="Yadav J.S."/>
            <person name="Pangilinan J."/>
            <person name="Larsson K.H."/>
            <person name="Matsuura K."/>
            <person name="Barry K."/>
            <person name="Labutti K."/>
            <person name="Kuo R."/>
            <person name="Ohm R.A."/>
            <person name="Bhattacharya S.S."/>
            <person name="Shirouzu T."/>
            <person name="Yoshinaga Y."/>
            <person name="Martin F.M."/>
            <person name="Grigoriev I.V."/>
            <person name="Hibbett D.S."/>
        </authorList>
    </citation>
    <scope>NUCLEOTIDE SEQUENCE [LARGE SCALE GENOMIC DNA]</scope>
    <source>
        <strain evidence="1 2">TUFC12733</strain>
    </source>
</reference>
<protein>
    <recommendedName>
        <fullName evidence="3">Concanavalin A-like lectin/glucanase</fullName>
    </recommendedName>
</protein>